<evidence type="ECO:0000256" key="5">
    <source>
        <dbReference type="PROSITE-ProRule" id="PRU00042"/>
    </source>
</evidence>
<feature type="domain" description="C2H2-type" evidence="7">
    <location>
        <begin position="165"/>
        <end position="197"/>
    </location>
</feature>
<evidence type="ECO:0000256" key="2">
    <source>
        <dbReference type="ARBA" id="ARBA00022737"/>
    </source>
</evidence>
<evidence type="ECO:0000313" key="8">
    <source>
        <dbReference type="RefSeq" id="XP_059605801.1"/>
    </source>
</evidence>
<keyword evidence="2" id="KW-0677">Repeat</keyword>
<organism evidence="8">
    <name type="scientific">Aspergillus niger</name>
    <dbReference type="NCBI Taxonomy" id="5061"/>
    <lineage>
        <taxon>Eukaryota</taxon>
        <taxon>Fungi</taxon>
        <taxon>Dikarya</taxon>
        <taxon>Ascomycota</taxon>
        <taxon>Pezizomycotina</taxon>
        <taxon>Eurotiomycetes</taxon>
        <taxon>Eurotiomycetidae</taxon>
        <taxon>Eurotiales</taxon>
        <taxon>Aspergillaceae</taxon>
        <taxon>Aspergillus</taxon>
        <taxon>Aspergillus subgen. Circumdati</taxon>
    </lineage>
</organism>
<gene>
    <name evidence="8" type="ORF">An09g01040</name>
</gene>
<dbReference type="KEGG" id="ang:An09g01040"/>
<dbReference type="PROSITE" id="PS50157">
    <property type="entry name" value="ZINC_FINGER_C2H2_2"/>
    <property type="match status" value="2"/>
</dbReference>
<name>A0AAJ8C0C4_ASPNG</name>
<evidence type="ECO:0000256" key="6">
    <source>
        <dbReference type="SAM" id="MobiDB-lite"/>
    </source>
</evidence>
<evidence type="ECO:0000256" key="1">
    <source>
        <dbReference type="ARBA" id="ARBA00022723"/>
    </source>
</evidence>
<evidence type="ECO:0000256" key="4">
    <source>
        <dbReference type="ARBA" id="ARBA00022833"/>
    </source>
</evidence>
<dbReference type="Pfam" id="PF00096">
    <property type="entry name" value="zf-C2H2"/>
    <property type="match status" value="1"/>
</dbReference>
<dbReference type="PANTHER" id="PTHR24408">
    <property type="entry name" value="ZINC FINGER PROTEIN"/>
    <property type="match status" value="1"/>
</dbReference>
<dbReference type="PANTHER" id="PTHR24408:SF58">
    <property type="entry name" value="TRANSCRIPTION FACTOR (TFIIIA), PUTATIVE (AFU_ORTHOLOGUE AFUA_1G05150)-RELATED"/>
    <property type="match status" value="1"/>
</dbReference>
<dbReference type="VEuPathDB" id="FungiDB:An09g01040"/>
<dbReference type="InterPro" id="IPR013087">
    <property type="entry name" value="Znf_C2H2_type"/>
</dbReference>
<accession>A0AAJ8C0C4</accession>
<dbReference type="Gene3D" id="3.30.160.60">
    <property type="entry name" value="Classic Zinc Finger"/>
    <property type="match status" value="1"/>
</dbReference>
<protein>
    <recommendedName>
        <fullName evidence="7">C2H2-type domain-containing protein</fullName>
    </recommendedName>
</protein>
<proteinExistence type="predicted"/>
<dbReference type="RefSeq" id="XP_059605801.1">
    <property type="nucleotide sequence ID" value="XM_059749573.1"/>
</dbReference>
<dbReference type="GeneID" id="4983634"/>
<dbReference type="GO" id="GO:0008270">
    <property type="term" value="F:zinc ion binding"/>
    <property type="evidence" value="ECO:0007669"/>
    <property type="project" value="UniProtKB-KW"/>
</dbReference>
<feature type="region of interest" description="Disordered" evidence="6">
    <location>
        <begin position="277"/>
        <end position="316"/>
    </location>
</feature>
<feature type="compositionally biased region" description="Low complexity" evidence="6">
    <location>
        <begin position="277"/>
        <end position="290"/>
    </location>
</feature>
<keyword evidence="1" id="KW-0479">Metal-binding</keyword>
<keyword evidence="3 5" id="KW-0863">Zinc-finger</keyword>
<reference evidence="8" key="1">
    <citation type="submission" date="2025-02" db="EMBL/GenBank/DDBJ databases">
        <authorList>
            <consortium name="NCBI Genome Project"/>
        </authorList>
    </citation>
    <scope>NUCLEOTIDE SEQUENCE</scope>
</reference>
<evidence type="ECO:0000259" key="7">
    <source>
        <dbReference type="PROSITE" id="PS50157"/>
    </source>
</evidence>
<dbReference type="AlphaFoldDB" id="A0AAJ8C0C4"/>
<dbReference type="SMART" id="SM00355">
    <property type="entry name" value="ZnF_C2H2"/>
    <property type="match status" value="3"/>
</dbReference>
<evidence type="ECO:0000256" key="3">
    <source>
        <dbReference type="ARBA" id="ARBA00022771"/>
    </source>
</evidence>
<keyword evidence="4" id="KW-0862">Zinc</keyword>
<feature type="region of interest" description="Disordered" evidence="6">
    <location>
        <begin position="330"/>
        <end position="371"/>
    </location>
</feature>
<feature type="domain" description="C2H2-type" evidence="7">
    <location>
        <begin position="15"/>
        <end position="45"/>
    </location>
</feature>
<reference evidence="8" key="2">
    <citation type="submission" date="2025-08" db="UniProtKB">
        <authorList>
            <consortium name="RefSeq"/>
        </authorList>
    </citation>
    <scope>IDENTIFICATION</scope>
</reference>
<sequence>MGDLGPYLEYDGKDYICSICDRYFRTDGALFVHCRATTRHEWSTDFESNQDLRDHLVGYHHACLECNIFLESAEGLRSHDISDHCLCDVCDKYFSNENNLRMKHQAKTLECYGCYHNFKSFSGMLIHLESGACQSGVTEDTIDDLAKECYQSRRYTVETDGGWRYECPECEKEFTKLSALYQHVEDVPACSHLANGNGCLAKLERFMASRSHKGPVLTTVPPGARITGVNNQGIPKNYKMHRNLGSKSKPTMIRAYKLHFAVVAILLAQYMADTISDSSGISSPTGSTIPPRRRLPRPPDSPKGPSHRKHTEDSATTTYFIILRPRNTTPDDPLFNNQAQASSTSTPQLTKLPPSSTAKAANSATVSSQSQWREEEWIELLTFGDNEISELPSSWNVSELPSTRDVAELSGHEMCGHDGQVYV</sequence>